<sequence>KGDKVLLYDSRLDKQWSGKLDKRWKGPFTVEKRLDKESYILSNEFGNLKEPIYSDRLKLFRSRESWKPLIRI</sequence>
<organism evidence="1 2">
    <name type="scientific">Dentiscutata erythropus</name>
    <dbReference type="NCBI Taxonomy" id="1348616"/>
    <lineage>
        <taxon>Eukaryota</taxon>
        <taxon>Fungi</taxon>
        <taxon>Fungi incertae sedis</taxon>
        <taxon>Mucoromycota</taxon>
        <taxon>Glomeromycotina</taxon>
        <taxon>Glomeromycetes</taxon>
        <taxon>Diversisporales</taxon>
        <taxon>Gigasporaceae</taxon>
        <taxon>Dentiscutata</taxon>
    </lineage>
</organism>
<name>A0A9N9P9M3_9GLOM</name>
<feature type="non-terminal residue" evidence="1">
    <location>
        <position position="1"/>
    </location>
</feature>
<dbReference type="EMBL" id="CAJVPY010034370">
    <property type="protein sequence ID" value="CAG8799924.1"/>
    <property type="molecule type" value="Genomic_DNA"/>
</dbReference>
<keyword evidence="2" id="KW-1185">Reference proteome</keyword>
<accession>A0A9N9P9M3</accession>
<dbReference type="AlphaFoldDB" id="A0A9N9P9M3"/>
<comment type="caution">
    <text evidence="1">The sequence shown here is derived from an EMBL/GenBank/DDBJ whole genome shotgun (WGS) entry which is preliminary data.</text>
</comment>
<evidence type="ECO:0000313" key="1">
    <source>
        <dbReference type="EMBL" id="CAG8799924.1"/>
    </source>
</evidence>
<proteinExistence type="predicted"/>
<evidence type="ECO:0000313" key="2">
    <source>
        <dbReference type="Proteomes" id="UP000789405"/>
    </source>
</evidence>
<reference evidence="1" key="1">
    <citation type="submission" date="2021-06" db="EMBL/GenBank/DDBJ databases">
        <authorList>
            <person name="Kallberg Y."/>
            <person name="Tangrot J."/>
            <person name="Rosling A."/>
        </authorList>
    </citation>
    <scope>NUCLEOTIDE SEQUENCE</scope>
    <source>
        <strain evidence="1">MA453B</strain>
    </source>
</reference>
<dbReference type="Proteomes" id="UP000789405">
    <property type="component" value="Unassembled WGS sequence"/>
</dbReference>
<dbReference type="OrthoDB" id="2431472at2759"/>
<protein>
    <submittedName>
        <fullName evidence="1">27736_t:CDS:1</fullName>
    </submittedName>
</protein>
<gene>
    <name evidence="1" type="ORF">DERYTH_LOCUS23160</name>
</gene>